<evidence type="ECO:0000313" key="2">
    <source>
        <dbReference type="EMBL" id="KAK5997329.1"/>
    </source>
</evidence>
<organism evidence="2 3">
    <name type="scientific">Cladobotryum mycophilum</name>
    <dbReference type="NCBI Taxonomy" id="491253"/>
    <lineage>
        <taxon>Eukaryota</taxon>
        <taxon>Fungi</taxon>
        <taxon>Dikarya</taxon>
        <taxon>Ascomycota</taxon>
        <taxon>Pezizomycotina</taxon>
        <taxon>Sordariomycetes</taxon>
        <taxon>Hypocreomycetidae</taxon>
        <taxon>Hypocreales</taxon>
        <taxon>Hypocreaceae</taxon>
        <taxon>Cladobotryum</taxon>
    </lineage>
</organism>
<dbReference type="Proteomes" id="UP001338125">
    <property type="component" value="Unassembled WGS sequence"/>
</dbReference>
<name>A0ABR0SYW5_9HYPO</name>
<comment type="caution">
    <text evidence="2">The sequence shown here is derived from an EMBL/GenBank/DDBJ whole genome shotgun (WGS) entry which is preliminary data.</text>
</comment>
<accession>A0ABR0SYW5</accession>
<reference evidence="2 3" key="1">
    <citation type="submission" date="2024-01" db="EMBL/GenBank/DDBJ databases">
        <title>Complete genome of Cladobotryum mycophilum ATHUM6906.</title>
        <authorList>
            <person name="Christinaki A.C."/>
            <person name="Myridakis A.I."/>
            <person name="Kouvelis V.N."/>
        </authorList>
    </citation>
    <scope>NUCLEOTIDE SEQUENCE [LARGE SCALE GENOMIC DNA]</scope>
    <source>
        <strain evidence="2 3">ATHUM6906</strain>
    </source>
</reference>
<gene>
    <name evidence="2" type="ORF">PT974_02684</name>
</gene>
<feature type="compositionally biased region" description="Low complexity" evidence="1">
    <location>
        <begin position="81"/>
        <end position="91"/>
    </location>
</feature>
<keyword evidence="3" id="KW-1185">Reference proteome</keyword>
<proteinExistence type="predicted"/>
<feature type="region of interest" description="Disordered" evidence="1">
    <location>
        <begin position="48"/>
        <end position="100"/>
    </location>
</feature>
<dbReference type="EMBL" id="JAVFKD010000002">
    <property type="protein sequence ID" value="KAK5997329.1"/>
    <property type="molecule type" value="Genomic_DNA"/>
</dbReference>
<protein>
    <submittedName>
        <fullName evidence="2">Uncharacterized protein</fullName>
    </submittedName>
</protein>
<evidence type="ECO:0000256" key="1">
    <source>
        <dbReference type="SAM" id="MobiDB-lite"/>
    </source>
</evidence>
<evidence type="ECO:0000313" key="3">
    <source>
        <dbReference type="Proteomes" id="UP001338125"/>
    </source>
</evidence>
<feature type="compositionally biased region" description="Low complexity" evidence="1">
    <location>
        <begin position="51"/>
        <end position="62"/>
    </location>
</feature>
<sequence>MPSQRQSWWARHCTPRPPIVAATTCPCERCFNMPAEEFVQRYVIPQQQRIAASSPTTSSPSSLRPVDSRTMLLRKDSDNASISSTSTTMSTYHIEQTSKQ</sequence>